<evidence type="ECO:0000259" key="1">
    <source>
        <dbReference type="Pfam" id="PF13480"/>
    </source>
</evidence>
<dbReference type="InterPro" id="IPR038740">
    <property type="entry name" value="BioF2-like_GNAT_dom"/>
</dbReference>
<gene>
    <name evidence="2" type="ORF">GCM10007049_03720</name>
</gene>
<dbReference type="Pfam" id="PF13480">
    <property type="entry name" value="Acetyltransf_6"/>
    <property type="match status" value="1"/>
</dbReference>
<keyword evidence="3" id="KW-1185">Reference proteome</keyword>
<dbReference type="SUPFAM" id="SSF55729">
    <property type="entry name" value="Acyl-CoA N-acyltransferases (Nat)"/>
    <property type="match status" value="1"/>
</dbReference>
<dbReference type="Proteomes" id="UP000619457">
    <property type="component" value="Unassembled WGS sequence"/>
</dbReference>
<feature type="domain" description="BioF2-like acetyltransferase" evidence="1">
    <location>
        <begin position="164"/>
        <end position="305"/>
    </location>
</feature>
<dbReference type="EMBL" id="BMWX01000001">
    <property type="protein sequence ID" value="GGZ14950.1"/>
    <property type="molecule type" value="Genomic_DNA"/>
</dbReference>
<accession>A0A918PLC3</accession>
<organism evidence="2 3">
    <name type="scientific">Echinicola pacifica</name>
    <dbReference type="NCBI Taxonomy" id="346377"/>
    <lineage>
        <taxon>Bacteria</taxon>
        <taxon>Pseudomonadati</taxon>
        <taxon>Bacteroidota</taxon>
        <taxon>Cytophagia</taxon>
        <taxon>Cytophagales</taxon>
        <taxon>Cyclobacteriaceae</taxon>
        <taxon>Echinicola</taxon>
    </lineage>
</organism>
<evidence type="ECO:0000313" key="2">
    <source>
        <dbReference type="EMBL" id="GGZ14950.1"/>
    </source>
</evidence>
<reference evidence="2" key="2">
    <citation type="submission" date="2020-09" db="EMBL/GenBank/DDBJ databases">
        <authorList>
            <person name="Sun Q."/>
            <person name="Kim S."/>
        </authorList>
    </citation>
    <scope>NUCLEOTIDE SEQUENCE</scope>
    <source>
        <strain evidence="2">KCTC 12368</strain>
    </source>
</reference>
<comment type="caution">
    <text evidence="2">The sequence shown here is derived from an EMBL/GenBank/DDBJ whole genome shotgun (WGS) entry which is preliminary data.</text>
</comment>
<protein>
    <recommendedName>
        <fullName evidence="1">BioF2-like acetyltransferase domain-containing protein</fullName>
    </recommendedName>
</protein>
<name>A0A918PLC3_9BACT</name>
<evidence type="ECO:0000313" key="3">
    <source>
        <dbReference type="Proteomes" id="UP000619457"/>
    </source>
</evidence>
<dbReference type="InterPro" id="IPR016181">
    <property type="entry name" value="Acyl_CoA_acyltransferase"/>
</dbReference>
<sequence>MEDENFKESWDSLYASCPWATIFQDRKFIFSWYKANQTSTTPLVILSYENSILKGVLPLVIDKPYFKESSSQQVKINGAGKYDAEYQAWLCSEEFNYDFIHNALTTLFTHYPNAKLSLRFIPRVDLACAIVENPEWKKYTVMQKHHRPLMDFKLTEETKLFRKRHLKAKYNRICRAGKLEFIKVSDINEFKEILDEILVNLDFRQAAMFNKMPSKNNPNRSEMLISLFERDILHVTALKLDGETISSIIGMKGSGWMHLAGLISYSSFHSKYSPGLVHLFLLGQMLQEEGYEYFDLTPGYDAYKERVSTSSDEVVELNISKVTQYGFKKYVRKKFHKVLLNYNIRPMTFDLKVDKFAYLVKGKSLGFVQSLLPAKKQIPQGISNPEEAGLKVNRNKIKDLMKYDSSNTLLTRWEFLENAFGLISKGEYFYSFTDDKDLLAVVWFQSVTNDNGDETGEIKISDSYIHPSIKKYEKSFMDYVQKENPQNSTQKNGSH</sequence>
<proteinExistence type="predicted"/>
<reference evidence="2" key="1">
    <citation type="journal article" date="2014" name="Int. J. Syst. Evol. Microbiol.">
        <title>Complete genome sequence of Corynebacterium casei LMG S-19264T (=DSM 44701T), isolated from a smear-ripened cheese.</title>
        <authorList>
            <consortium name="US DOE Joint Genome Institute (JGI-PGF)"/>
            <person name="Walter F."/>
            <person name="Albersmeier A."/>
            <person name="Kalinowski J."/>
            <person name="Ruckert C."/>
        </authorList>
    </citation>
    <scope>NUCLEOTIDE SEQUENCE</scope>
    <source>
        <strain evidence="2">KCTC 12368</strain>
    </source>
</reference>
<dbReference type="AlphaFoldDB" id="A0A918PLC3"/>